<sequence>MLDQSQSCPSCRANKYNNPQLKLMVNVCGHSLCENCVEVLFARGSGLCVQCKTPIRKANFRYQLFEDPLVQKEVELRKKILTDFNKREDDFDSLEEYDLYLEKIEEIVFNLMNDVDVDETKRYIEQYKKENKDIIKRNRLRPVGYFWLHGAMLLCC</sequence>
<evidence type="ECO:0000256" key="6">
    <source>
        <dbReference type="ARBA" id="ARBA00074719"/>
    </source>
</evidence>
<dbReference type="PROSITE" id="PS00518">
    <property type="entry name" value="ZF_RING_1"/>
    <property type="match status" value="1"/>
</dbReference>
<keyword evidence="3 10" id="KW-0863">Zinc-finger</keyword>
<proteinExistence type="predicted"/>
<dbReference type="FunFam" id="3.30.40.10:FF:000037">
    <property type="entry name" value="Cdk-activating kinase assembly factor MAT1, centre"/>
    <property type="match status" value="1"/>
</dbReference>
<dbReference type="InterPro" id="IPR001841">
    <property type="entry name" value="Znf_RING"/>
</dbReference>
<dbReference type="GO" id="GO:0005675">
    <property type="term" value="C:transcription factor TFIIH holo complex"/>
    <property type="evidence" value="ECO:0007669"/>
    <property type="project" value="InterPro"/>
</dbReference>
<dbReference type="SUPFAM" id="SSF57850">
    <property type="entry name" value="RING/U-box"/>
    <property type="match status" value="1"/>
</dbReference>
<dbReference type="GO" id="GO:0006289">
    <property type="term" value="P:nucleotide-excision repair"/>
    <property type="evidence" value="ECO:0007669"/>
    <property type="project" value="InterPro"/>
</dbReference>
<evidence type="ECO:0000256" key="2">
    <source>
        <dbReference type="ARBA" id="ARBA00022723"/>
    </source>
</evidence>
<dbReference type="NCBIfam" id="TIGR00570">
    <property type="entry name" value="cdk7"/>
    <property type="match status" value="1"/>
</dbReference>
<dbReference type="PANTHER" id="PTHR12683:SF13">
    <property type="entry name" value="CDK-ACTIVATING KINASE ASSEMBLY FACTOR MAT1"/>
    <property type="match status" value="1"/>
</dbReference>
<keyword evidence="5" id="KW-0539">Nucleus</keyword>
<evidence type="ECO:0000256" key="3">
    <source>
        <dbReference type="ARBA" id="ARBA00022771"/>
    </source>
</evidence>
<dbReference type="PANTHER" id="PTHR12683">
    <property type="entry name" value="CDK-ACTIVATING KINASE ASSEMBLY FACTOR MAT1"/>
    <property type="match status" value="1"/>
</dbReference>
<dbReference type="PROSITE" id="PS50089">
    <property type="entry name" value="ZF_RING_2"/>
    <property type="match status" value="1"/>
</dbReference>
<protein>
    <recommendedName>
        <fullName evidence="6">CDK-activating kinase assembly factor MAT1</fullName>
    </recommendedName>
    <alternativeName>
        <fullName evidence="9">CDK7/cyclin-H assembly factor</fullName>
    </alternativeName>
    <alternativeName>
        <fullName evidence="7">Menage a trois</fullName>
    </alternativeName>
    <alternativeName>
        <fullName evidence="8">RING finger protein MAT1</fullName>
    </alternativeName>
</protein>
<dbReference type="GO" id="GO:0016301">
    <property type="term" value="F:kinase activity"/>
    <property type="evidence" value="ECO:0007669"/>
    <property type="project" value="UniProtKB-KW"/>
</dbReference>
<evidence type="ECO:0000256" key="9">
    <source>
        <dbReference type="ARBA" id="ARBA00083888"/>
    </source>
</evidence>
<comment type="caution">
    <text evidence="12">The sequence shown here is derived from an EMBL/GenBank/DDBJ whole genome shotgun (WGS) entry which is preliminary data.</text>
</comment>
<evidence type="ECO:0000313" key="13">
    <source>
        <dbReference type="Proteomes" id="UP000728185"/>
    </source>
</evidence>
<evidence type="ECO:0000256" key="10">
    <source>
        <dbReference type="PROSITE-ProRule" id="PRU00175"/>
    </source>
</evidence>
<dbReference type="GO" id="GO:0006357">
    <property type="term" value="P:regulation of transcription by RNA polymerase II"/>
    <property type="evidence" value="ECO:0007669"/>
    <property type="project" value="TreeGrafter"/>
</dbReference>
<evidence type="ECO:0000259" key="11">
    <source>
        <dbReference type="PROSITE" id="PS50089"/>
    </source>
</evidence>
<dbReference type="Pfam" id="PF06391">
    <property type="entry name" value="MAT1"/>
    <property type="match status" value="1"/>
</dbReference>
<dbReference type="OrthoDB" id="5963at2759"/>
<gene>
    <name evidence="12" type="ORF">FBUS_10353</name>
</gene>
<feature type="domain" description="RING-type" evidence="11">
    <location>
        <begin position="8"/>
        <end position="52"/>
    </location>
</feature>
<organism evidence="12 13">
    <name type="scientific">Fasciolopsis buskii</name>
    <dbReference type="NCBI Taxonomy" id="27845"/>
    <lineage>
        <taxon>Eukaryota</taxon>
        <taxon>Metazoa</taxon>
        <taxon>Spiralia</taxon>
        <taxon>Lophotrochozoa</taxon>
        <taxon>Platyhelminthes</taxon>
        <taxon>Trematoda</taxon>
        <taxon>Digenea</taxon>
        <taxon>Plagiorchiida</taxon>
        <taxon>Echinostomata</taxon>
        <taxon>Echinostomatoidea</taxon>
        <taxon>Fasciolidae</taxon>
        <taxon>Fasciolopsis</taxon>
    </lineage>
</organism>
<dbReference type="GO" id="GO:0008270">
    <property type="term" value="F:zinc ion binding"/>
    <property type="evidence" value="ECO:0007669"/>
    <property type="project" value="UniProtKB-KW"/>
</dbReference>
<accession>A0A8E0VGW5</accession>
<dbReference type="InterPro" id="IPR015877">
    <property type="entry name" value="MAT1_centre"/>
</dbReference>
<evidence type="ECO:0000256" key="1">
    <source>
        <dbReference type="ARBA" id="ARBA00004123"/>
    </source>
</evidence>
<keyword evidence="13" id="KW-1185">Reference proteome</keyword>
<keyword evidence="2" id="KW-0479">Metal-binding</keyword>
<keyword evidence="12" id="KW-0418">Kinase</keyword>
<dbReference type="InterPro" id="IPR013083">
    <property type="entry name" value="Znf_RING/FYVE/PHD"/>
</dbReference>
<dbReference type="Proteomes" id="UP000728185">
    <property type="component" value="Unassembled WGS sequence"/>
</dbReference>
<dbReference type="InterPro" id="IPR004575">
    <property type="entry name" value="MAT1/Tfb3"/>
</dbReference>
<dbReference type="GO" id="GO:0061575">
    <property type="term" value="F:cyclin-dependent protein serine/threonine kinase activator activity"/>
    <property type="evidence" value="ECO:0007669"/>
    <property type="project" value="InterPro"/>
</dbReference>
<reference evidence="12" key="1">
    <citation type="submission" date="2019-05" db="EMBL/GenBank/DDBJ databases">
        <title>Annotation for the trematode Fasciolopsis buski.</title>
        <authorList>
            <person name="Choi Y.-J."/>
        </authorList>
    </citation>
    <scope>NUCLEOTIDE SEQUENCE</scope>
    <source>
        <strain evidence="12">HT</strain>
        <tissue evidence="12">Whole worm</tissue>
    </source>
</reference>
<comment type="subcellular location">
    <subcellularLocation>
        <location evidence="1">Nucleus</location>
    </subcellularLocation>
</comment>
<evidence type="ECO:0000256" key="4">
    <source>
        <dbReference type="ARBA" id="ARBA00022833"/>
    </source>
</evidence>
<evidence type="ECO:0000313" key="12">
    <source>
        <dbReference type="EMBL" id="KAA0193097.1"/>
    </source>
</evidence>
<keyword evidence="4" id="KW-0862">Zinc</keyword>
<dbReference type="EMBL" id="LUCM01005256">
    <property type="protein sequence ID" value="KAA0193097.1"/>
    <property type="molecule type" value="Genomic_DNA"/>
</dbReference>
<keyword evidence="12" id="KW-0808">Transferase</keyword>
<dbReference type="InterPro" id="IPR017907">
    <property type="entry name" value="Znf_RING_CS"/>
</dbReference>
<evidence type="ECO:0000256" key="7">
    <source>
        <dbReference type="ARBA" id="ARBA00077380"/>
    </source>
</evidence>
<name>A0A8E0VGW5_9TREM</name>
<dbReference type="Gene3D" id="3.30.40.10">
    <property type="entry name" value="Zinc/RING finger domain, C3HC4 (zinc finger)"/>
    <property type="match status" value="1"/>
</dbReference>
<dbReference type="Pfam" id="PF17121">
    <property type="entry name" value="zf-C3HC4_5"/>
    <property type="match status" value="1"/>
</dbReference>
<dbReference type="AlphaFoldDB" id="A0A8E0VGW5"/>
<evidence type="ECO:0000256" key="8">
    <source>
        <dbReference type="ARBA" id="ARBA00077720"/>
    </source>
</evidence>
<evidence type="ECO:0000256" key="5">
    <source>
        <dbReference type="ARBA" id="ARBA00023242"/>
    </source>
</evidence>